<keyword evidence="1" id="KW-1133">Transmembrane helix</keyword>
<proteinExistence type="predicted"/>
<organism evidence="2 3">
    <name type="scientific">Phaseolus angularis</name>
    <name type="common">Azuki bean</name>
    <name type="synonym">Vigna angularis</name>
    <dbReference type="NCBI Taxonomy" id="3914"/>
    <lineage>
        <taxon>Eukaryota</taxon>
        <taxon>Viridiplantae</taxon>
        <taxon>Streptophyta</taxon>
        <taxon>Embryophyta</taxon>
        <taxon>Tracheophyta</taxon>
        <taxon>Spermatophyta</taxon>
        <taxon>Magnoliopsida</taxon>
        <taxon>eudicotyledons</taxon>
        <taxon>Gunneridae</taxon>
        <taxon>Pentapetalae</taxon>
        <taxon>rosids</taxon>
        <taxon>fabids</taxon>
        <taxon>Fabales</taxon>
        <taxon>Fabaceae</taxon>
        <taxon>Papilionoideae</taxon>
        <taxon>50 kb inversion clade</taxon>
        <taxon>NPAAA clade</taxon>
        <taxon>indigoferoid/millettioid clade</taxon>
        <taxon>Phaseoleae</taxon>
        <taxon>Vigna</taxon>
    </lineage>
</organism>
<evidence type="ECO:0000256" key="1">
    <source>
        <dbReference type="SAM" id="Phobius"/>
    </source>
</evidence>
<keyword evidence="1" id="KW-0812">Transmembrane</keyword>
<sequence>MHELYRALSLWSQYRAKIAFDFEIIDVFLDSRMNEMKPYYAATEFDTTKYLIGTLVSIGALSLGIFLIWNQ</sequence>
<accession>A0A8T0K7K6</accession>
<keyword evidence="1" id="KW-0472">Membrane</keyword>
<gene>
    <name evidence="2" type="ORF">HKW66_Vig0180790</name>
</gene>
<evidence type="ECO:0000313" key="2">
    <source>
        <dbReference type="EMBL" id="KAG2394543.1"/>
    </source>
</evidence>
<reference evidence="2 3" key="1">
    <citation type="submission" date="2020-05" db="EMBL/GenBank/DDBJ databases">
        <title>Vigna angularis (adzuki bean) Var. LongXiaoDou No. 4 denovo assembly.</title>
        <authorList>
            <person name="Xiang H."/>
        </authorList>
    </citation>
    <scope>NUCLEOTIDE SEQUENCE [LARGE SCALE GENOMIC DNA]</scope>
    <source>
        <tissue evidence="2">Leaf</tissue>
    </source>
</reference>
<dbReference type="EMBL" id="JABFOF010000006">
    <property type="protein sequence ID" value="KAG2394543.1"/>
    <property type="molecule type" value="Genomic_DNA"/>
</dbReference>
<protein>
    <submittedName>
        <fullName evidence="2">Uncharacterized protein</fullName>
    </submittedName>
</protein>
<feature type="transmembrane region" description="Helical" evidence="1">
    <location>
        <begin position="50"/>
        <end position="69"/>
    </location>
</feature>
<name>A0A8T0K7K6_PHAAN</name>
<dbReference type="AlphaFoldDB" id="A0A8T0K7K6"/>
<evidence type="ECO:0000313" key="3">
    <source>
        <dbReference type="Proteomes" id="UP000743370"/>
    </source>
</evidence>
<comment type="caution">
    <text evidence="2">The sequence shown here is derived from an EMBL/GenBank/DDBJ whole genome shotgun (WGS) entry which is preliminary data.</text>
</comment>
<dbReference type="Proteomes" id="UP000743370">
    <property type="component" value="Unassembled WGS sequence"/>
</dbReference>